<evidence type="ECO:0000313" key="3">
    <source>
        <dbReference type="EMBL" id="MBK1844131.1"/>
    </source>
</evidence>
<sequence length="440" mass="47456">METGNVIPDDGLRVAINQAMGRTENPLVDVTLRDINVHPIRDLTVNTWSFVGEEYYLVESLRGLEHLTSLRTLDVYEPWPVNLPDRSNLPHLESLHLTSYNGEHLPEPTGSFPALHSIIIEDGGLVDLPAAMFSPIGKDPGSSVSTQLTIENAGHFTTLPDNPGQRPVFRAITISGTATTELPESLGGVTSVESITLKKNPRLSRIPEGLATLSNLTRVDISWSPELSSLPSSLFEVQTLDTLNVVRTGLTGLPSTLGDVSSLRLVDVSHNAIVTLPDSIGRLDKLESFVASANRIPALPSSITALPSLYYLDLSENQLTTLPSGLGAAVGLRFLLLSHNQLNDGLPEDISQIRLLEAINLGNNNLTRTPAFLNHRLGQGRENDDSLVNVHLNANPIATVPESVLTSHATIDLEGTNVSPEDPVVQRANEDGSDVAFTFS</sequence>
<keyword evidence="1" id="KW-0433">Leucine-rich repeat</keyword>
<accession>A0ABS1FL38</accession>
<dbReference type="Proteomes" id="UP000650005">
    <property type="component" value="Unassembled WGS sequence"/>
</dbReference>
<organism evidence="3 4">
    <name type="scientific">Corynebacterium antarcticum</name>
    <dbReference type="NCBI Taxonomy" id="2800405"/>
    <lineage>
        <taxon>Bacteria</taxon>
        <taxon>Bacillati</taxon>
        <taxon>Actinomycetota</taxon>
        <taxon>Actinomycetes</taxon>
        <taxon>Mycobacteriales</taxon>
        <taxon>Corynebacteriaceae</taxon>
        <taxon>Corynebacterium</taxon>
    </lineage>
</organism>
<keyword evidence="4" id="KW-1185">Reference proteome</keyword>
<dbReference type="Pfam" id="PF13855">
    <property type="entry name" value="LRR_8"/>
    <property type="match status" value="1"/>
</dbReference>
<comment type="caution">
    <text evidence="3">The sequence shown here is derived from an EMBL/GenBank/DDBJ whole genome shotgun (WGS) entry which is preliminary data.</text>
</comment>
<evidence type="ECO:0000256" key="2">
    <source>
        <dbReference type="ARBA" id="ARBA00022737"/>
    </source>
</evidence>
<proteinExistence type="predicted"/>
<dbReference type="SUPFAM" id="SSF52058">
    <property type="entry name" value="L domain-like"/>
    <property type="match status" value="2"/>
</dbReference>
<dbReference type="RefSeq" id="WP_200257944.1">
    <property type="nucleotide sequence ID" value="NZ_JAENIP020000002.1"/>
</dbReference>
<evidence type="ECO:0000256" key="1">
    <source>
        <dbReference type="ARBA" id="ARBA00022614"/>
    </source>
</evidence>
<gene>
    <name evidence="3" type="ORF">JIM95_05970</name>
</gene>
<dbReference type="InterPro" id="IPR001611">
    <property type="entry name" value="Leu-rich_rpt"/>
</dbReference>
<dbReference type="InterPro" id="IPR003591">
    <property type="entry name" value="Leu-rich_rpt_typical-subtyp"/>
</dbReference>
<dbReference type="SMART" id="SM00364">
    <property type="entry name" value="LRR_BAC"/>
    <property type="match status" value="3"/>
</dbReference>
<dbReference type="Gene3D" id="3.80.10.10">
    <property type="entry name" value="Ribonuclease Inhibitor"/>
    <property type="match status" value="2"/>
</dbReference>
<dbReference type="InterPro" id="IPR032675">
    <property type="entry name" value="LRR_dom_sf"/>
</dbReference>
<dbReference type="PROSITE" id="PS51450">
    <property type="entry name" value="LRR"/>
    <property type="match status" value="1"/>
</dbReference>
<dbReference type="PANTHER" id="PTHR48051">
    <property type="match status" value="1"/>
</dbReference>
<keyword evidence="2" id="KW-0677">Repeat</keyword>
<dbReference type="SMART" id="SM00369">
    <property type="entry name" value="LRR_TYP"/>
    <property type="match status" value="3"/>
</dbReference>
<dbReference type="PANTHER" id="PTHR48051:SF1">
    <property type="entry name" value="RAS SUPPRESSOR PROTEIN 1"/>
    <property type="match status" value="1"/>
</dbReference>
<evidence type="ECO:0008006" key="5">
    <source>
        <dbReference type="Google" id="ProtNLM"/>
    </source>
</evidence>
<reference evidence="3" key="1">
    <citation type="submission" date="2021-01" db="EMBL/GenBank/DDBJ databases">
        <title>Characterization of Corynebacterium spp. from penguins.</title>
        <authorList>
            <person name="Svec P."/>
        </authorList>
    </citation>
    <scope>NUCLEOTIDE SEQUENCE</scope>
    <source>
        <strain evidence="3">CCM 8835</strain>
    </source>
</reference>
<protein>
    <recommendedName>
        <fullName evidence="5">Leucine-rich repeat domain-containing protein</fullName>
    </recommendedName>
</protein>
<dbReference type="InterPro" id="IPR050216">
    <property type="entry name" value="LRR_domain-containing"/>
</dbReference>
<evidence type="ECO:0000313" key="4">
    <source>
        <dbReference type="Proteomes" id="UP000650005"/>
    </source>
</evidence>
<dbReference type="EMBL" id="JAENIP010000012">
    <property type="protein sequence ID" value="MBK1844131.1"/>
    <property type="molecule type" value="Genomic_DNA"/>
</dbReference>
<name>A0ABS1FL38_9CORY</name>